<evidence type="ECO:0000256" key="4">
    <source>
        <dbReference type="ARBA" id="ARBA00022692"/>
    </source>
</evidence>
<evidence type="ECO:0000256" key="7">
    <source>
        <dbReference type="SAM" id="Phobius"/>
    </source>
</evidence>
<keyword evidence="5 7" id="KW-1133">Transmembrane helix</keyword>
<comment type="similarity">
    <text evidence="2">Belongs to the resistance-nodulation-cell division (RND) (TC 2.A.6) family. MmpL subfamily.</text>
</comment>
<proteinExistence type="inferred from homology"/>
<dbReference type="Gene3D" id="1.20.1640.10">
    <property type="entry name" value="Multidrug efflux transporter AcrB transmembrane domain"/>
    <property type="match status" value="2"/>
</dbReference>
<evidence type="ECO:0000256" key="2">
    <source>
        <dbReference type="ARBA" id="ARBA00010157"/>
    </source>
</evidence>
<dbReference type="InterPro" id="IPR000731">
    <property type="entry name" value="SSD"/>
</dbReference>
<comment type="caution">
    <text evidence="9">The sequence shown here is derived from an EMBL/GenBank/DDBJ whole genome shotgun (WGS) entry which is preliminary data.</text>
</comment>
<feature type="transmembrane region" description="Helical" evidence="7">
    <location>
        <begin position="554"/>
        <end position="575"/>
    </location>
</feature>
<dbReference type="EMBL" id="JADOTY010000001">
    <property type="protein sequence ID" value="MBG6100341.1"/>
    <property type="molecule type" value="Genomic_DNA"/>
</dbReference>
<organism evidence="9 10">
    <name type="scientific">Micromonospora vinacea</name>
    <dbReference type="NCBI Taxonomy" id="709878"/>
    <lineage>
        <taxon>Bacteria</taxon>
        <taxon>Bacillati</taxon>
        <taxon>Actinomycetota</taxon>
        <taxon>Actinomycetes</taxon>
        <taxon>Micromonosporales</taxon>
        <taxon>Micromonosporaceae</taxon>
        <taxon>Micromonospora</taxon>
    </lineage>
</organism>
<evidence type="ECO:0000256" key="6">
    <source>
        <dbReference type="ARBA" id="ARBA00023136"/>
    </source>
</evidence>
<dbReference type="RefSeq" id="WP_196919523.1">
    <property type="nucleotide sequence ID" value="NZ_JADOTY010000001.1"/>
</dbReference>
<feature type="transmembrane region" description="Helical" evidence="7">
    <location>
        <begin position="673"/>
        <end position="696"/>
    </location>
</feature>
<feature type="transmembrane region" description="Helical" evidence="7">
    <location>
        <begin position="369"/>
        <end position="390"/>
    </location>
</feature>
<dbReference type="Pfam" id="PF03176">
    <property type="entry name" value="MMPL"/>
    <property type="match status" value="2"/>
</dbReference>
<keyword evidence="6 7" id="KW-0472">Membrane</keyword>
<comment type="subcellular location">
    <subcellularLocation>
        <location evidence="1">Cell membrane</location>
        <topology evidence="1">Multi-pass membrane protein</topology>
    </subcellularLocation>
</comment>
<feature type="transmembrane region" description="Helical" evidence="7">
    <location>
        <begin position="528"/>
        <end position="547"/>
    </location>
</feature>
<sequence>MATLLYRLGRGALRRRRLVVALWLVVLVVAGLAAATLRGPTASNFTMPGTESQRALDLLADQFPSASGATGTIAVKAPADGQLATPEGQAVVQELVQEASTLPGVVGAVNPFQVGAVSPNGRYALVQVQFATGGDEVTDEQRTAYEEVGTAAEAKGWQVAPGGEVLGGEPEIGSTEALGVLVAAIVLIITFGSLVAAGMTMLNALIGVGVGMAGLFALSGVIELTSTAPILALMLGLAVGIDYSLFITSRHRQNLLEGLPPEEAVGRAVGTAGSAVVFAGATVVIALAGLAVVNIPFLTVMGLAAAGTVTIAVLVAITLQPALLGFAGNRVLPRRLRSTVGSAAPGEPVGEETLPVEDRSGFGFRWARFVIRFRVPVILVSLLGLGLLALPTPDMRLALPDASTATVGSPARVASDLTTEGFGPGFTGRLAVVVAGDDAQATAAAVPQVTAMIQRTENVLAVAPPQLSPDGRTALLGVVPKTGPTDEATETLVHDVRDAVGGVKGAEVLLTGATAIGIDVSEKLSDALPIYLLLVVGLSVLLLMLVFRSLLVPLKAALGFLLTVAATFGITVAIFQQGHLADLVGLDSPAPLVSFLPILLIGILFGLAMDYEVFLVSRMREDFVHGDTAREATISGMGHGARVVTAAALIMMSVFGGFVFLDDPIIKSMGFALAIGVAIDAFVVRMTIVPAVMSLLGDRAWWLPRWLDRALPNVDIEGEGLREHLEVRTPTRV</sequence>
<name>A0ABS0JVG6_9ACTN</name>
<dbReference type="SUPFAM" id="SSF82866">
    <property type="entry name" value="Multidrug efflux transporter AcrB transmembrane domain"/>
    <property type="match status" value="2"/>
</dbReference>
<feature type="transmembrane region" description="Helical" evidence="7">
    <location>
        <begin position="177"/>
        <end position="197"/>
    </location>
</feature>
<feature type="transmembrane region" description="Helical" evidence="7">
    <location>
        <begin position="595"/>
        <end position="616"/>
    </location>
</feature>
<feature type="domain" description="SSD" evidence="8">
    <location>
        <begin position="530"/>
        <end position="695"/>
    </location>
</feature>
<keyword evidence="10" id="KW-1185">Reference proteome</keyword>
<evidence type="ECO:0000256" key="5">
    <source>
        <dbReference type="ARBA" id="ARBA00022989"/>
    </source>
</evidence>
<dbReference type="PROSITE" id="PS50156">
    <property type="entry name" value="SSD"/>
    <property type="match status" value="2"/>
</dbReference>
<keyword evidence="3" id="KW-1003">Cell membrane</keyword>
<keyword evidence="4 7" id="KW-0812">Transmembrane</keyword>
<gene>
    <name evidence="9" type="ORF">IW249_000755</name>
</gene>
<evidence type="ECO:0000313" key="9">
    <source>
        <dbReference type="EMBL" id="MBG6100341.1"/>
    </source>
</evidence>
<dbReference type="Proteomes" id="UP000631791">
    <property type="component" value="Unassembled WGS sequence"/>
</dbReference>
<feature type="transmembrane region" description="Helical" evidence="7">
    <location>
        <begin position="268"/>
        <end position="297"/>
    </location>
</feature>
<accession>A0ABS0JVG6</accession>
<evidence type="ECO:0000259" key="8">
    <source>
        <dbReference type="PROSITE" id="PS50156"/>
    </source>
</evidence>
<feature type="transmembrane region" description="Helical" evidence="7">
    <location>
        <begin position="303"/>
        <end position="327"/>
    </location>
</feature>
<dbReference type="PANTHER" id="PTHR33406">
    <property type="entry name" value="MEMBRANE PROTEIN MJ1562-RELATED"/>
    <property type="match status" value="1"/>
</dbReference>
<evidence type="ECO:0000313" key="10">
    <source>
        <dbReference type="Proteomes" id="UP000631791"/>
    </source>
</evidence>
<feature type="transmembrane region" description="Helical" evidence="7">
    <location>
        <begin position="228"/>
        <end position="247"/>
    </location>
</feature>
<evidence type="ECO:0000256" key="1">
    <source>
        <dbReference type="ARBA" id="ARBA00004651"/>
    </source>
</evidence>
<reference evidence="9 10" key="1">
    <citation type="submission" date="2020-11" db="EMBL/GenBank/DDBJ databases">
        <title>Sequencing the genomes of 1000 actinobacteria strains.</title>
        <authorList>
            <person name="Klenk H.-P."/>
        </authorList>
    </citation>
    <scope>NUCLEOTIDE SEQUENCE [LARGE SCALE GENOMIC DNA]</scope>
    <source>
        <strain evidence="9 10">DSM 101695</strain>
    </source>
</reference>
<dbReference type="InterPro" id="IPR004869">
    <property type="entry name" value="MMPL_dom"/>
</dbReference>
<feature type="transmembrane region" description="Helical" evidence="7">
    <location>
        <begin position="643"/>
        <end position="661"/>
    </location>
</feature>
<evidence type="ECO:0000256" key="3">
    <source>
        <dbReference type="ARBA" id="ARBA00022475"/>
    </source>
</evidence>
<dbReference type="InterPro" id="IPR050545">
    <property type="entry name" value="Mycobact_MmpL"/>
</dbReference>
<dbReference type="PANTHER" id="PTHR33406:SF11">
    <property type="entry name" value="MEMBRANE PROTEIN SCO6666-RELATED"/>
    <property type="match status" value="1"/>
</dbReference>
<protein>
    <submittedName>
        <fullName evidence="9">RND superfamily putative drug exporter</fullName>
    </submittedName>
</protein>
<feature type="domain" description="SSD" evidence="8">
    <location>
        <begin position="194"/>
        <end position="326"/>
    </location>
</feature>
<feature type="transmembrane region" description="Helical" evidence="7">
    <location>
        <begin position="204"/>
        <end position="222"/>
    </location>
</feature>